<comment type="caution">
    <text evidence="1">The sequence shown here is derived from an EMBL/GenBank/DDBJ whole genome shotgun (WGS) entry which is preliminary data.</text>
</comment>
<dbReference type="EMBL" id="PGOL01000751">
    <property type="protein sequence ID" value="PKI65420.1"/>
    <property type="molecule type" value="Genomic_DNA"/>
</dbReference>
<accession>A0A2I0KB41</accession>
<sequence>MTILYRYVVDCSAINAHSPLPILLRYKYNRNGAWVHALPHVPFLQQLTYLPLKLLCLLRIAFIDWSVWNCCTNSKINHEKTPGIPRIGDRVDPRLFSENDHHSHLQGSVRSRKPLTLPQNSIERHHGYVRPENCQVESVFQTYSVFRDLCRDVRVNPITLDQNNHYILLQGSVRSREQLTLPQNSIGRHRGDVRPENCPVETVRVNPMTLEQNDHHSHLRGTVRVNPITLEQKDHQSHLRGSVRSREPLTLPQNFIGRLRSDVRLENCLVGSVCAIRIDQFFGFFGVLAQPWKIQGIGRHRLQAEVARIAMFPFSENNFQINGIIVFSQFSDTPRVSLT</sequence>
<evidence type="ECO:0000313" key="2">
    <source>
        <dbReference type="Proteomes" id="UP000233551"/>
    </source>
</evidence>
<keyword evidence="2" id="KW-1185">Reference proteome</keyword>
<evidence type="ECO:0000313" key="1">
    <source>
        <dbReference type="EMBL" id="PKI65420.1"/>
    </source>
</evidence>
<gene>
    <name evidence="1" type="ORF">CRG98_014159</name>
</gene>
<proteinExistence type="predicted"/>
<dbReference type="Proteomes" id="UP000233551">
    <property type="component" value="Unassembled WGS sequence"/>
</dbReference>
<protein>
    <submittedName>
        <fullName evidence="1">Uncharacterized protein</fullName>
    </submittedName>
</protein>
<dbReference type="AlphaFoldDB" id="A0A2I0KB41"/>
<name>A0A2I0KB41_PUNGR</name>
<organism evidence="1 2">
    <name type="scientific">Punica granatum</name>
    <name type="common">Pomegranate</name>
    <dbReference type="NCBI Taxonomy" id="22663"/>
    <lineage>
        <taxon>Eukaryota</taxon>
        <taxon>Viridiplantae</taxon>
        <taxon>Streptophyta</taxon>
        <taxon>Embryophyta</taxon>
        <taxon>Tracheophyta</taxon>
        <taxon>Spermatophyta</taxon>
        <taxon>Magnoliopsida</taxon>
        <taxon>eudicotyledons</taxon>
        <taxon>Gunneridae</taxon>
        <taxon>Pentapetalae</taxon>
        <taxon>rosids</taxon>
        <taxon>malvids</taxon>
        <taxon>Myrtales</taxon>
        <taxon>Lythraceae</taxon>
        <taxon>Punica</taxon>
    </lineage>
</organism>
<reference evidence="1 2" key="1">
    <citation type="submission" date="2017-11" db="EMBL/GenBank/DDBJ databases">
        <title>De-novo sequencing of pomegranate (Punica granatum L.) genome.</title>
        <authorList>
            <person name="Akparov Z."/>
            <person name="Amiraslanov A."/>
            <person name="Hajiyeva S."/>
            <person name="Abbasov M."/>
            <person name="Kaur K."/>
            <person name="Hamwieh A."/>
            <person name="Solovyev V."/>
            <person name="Salamov A."/>
            <person name="Braich B."/>
            <person name="Kosarev P."/>
            <person name="Mahmoud A."/>
            <person name="Hajiyev E."/>
            <person name="Babayeva S."/>
            <person name="Izzatullayeva V."/>
            <person name="Mammadov A."/>
            <person name="Mammadov A."/>
            <person name="Sharifova S."/>
            <person name="Ojaghi J."/>
            <person name="Eynullazada K."/>
            <person name="Bayramov B."/>
            <person name="Abdulazimova A."/>
            <person name="Shahmuradov I."/>
        </authorList>
    </citation>
    <scope>NUCLEOTIDE SEQUENCE [LARGE SCALE GENOMIC DNA]</scope>
    <source>
        <strain evidence="2">cv. AG2017</strain>
        <tissue evidence="1">Leaf</tissue>
    </source>
</reference>